<evidence type="ECO:0000259" key="2">
    <source>
        <dbReference type="Pfam" id="PF05378"/>
    </source>
</evidence>
<protein>
    <submittedName>
        <fullName evidence="3">N-methylhydantoinase A</fullName>
    </submittedName>
</protein>
<dbReference type="InterPro" id="IPR008040">
    <property type="entry name" value="Hydant_A_N"/>
</dbReference>
<dbReference type="GO" id="GO:0005829">
    <property type="term" value="C:cytosol"/>
    <property type="evidence" value="ECO:0007669"/>
    <property type="project" value="TreeGrafter"/>
</dbReference>
<comment type="caution">
    <text evidence="3">The sequence shown here is derived from an EMBL/GenBank/DDBJ whole genome shotgun (WGS) entry which is preliminary data.</text>
</comment>
<dbReference type="GO" id="GO:0006749">
    <property type="term" value="P:glutathione metabolic process"/>
    <property type="evidence" value="ECO:0007669"/>
    <property type="project" value="TreeGrafter"/>
</dbReference>
<keyword evidence="4" id="KW-1185">Reference proteome</keyword>
<evidence type="ECO:0000259" key="1">
    <source>
        <dbReference type="Pfam" id="PF01968"/>
    </source>
</evidence>
<dbReference type="EMBL" id="SJOI01000001">
    <property type="protein sequence ID" value="TCL05966.1"/>
    <property type="molecule type" value="Genomic_DNA"/>
</dbReference>
<feature type="domain" description="Hydantoinase A/oxoprolinase" evidence="1">
    <location>
        <begin position="202"/>
        <end position="485"/>
    </location>
</feature>
<dbReference type="Proteomes" id="UP000294555">
    <property type="component" value="Unassembled WGS sequence"/>
</dbReference>
<organism evidence="3 4">
    <name type="scientific">Sodalis ligni</name>
    <dbReference type="NCBI Taxonomy" id="2697027"/>
    <lineage>
        <taxon>Bacteria</taxon>
        <taxon>Pseudomonadati</taxon>
        <taxon>Pseudomonadota</taxon>
        <taxon>Gammaproteobacteria</taxon>
        <taxon>Enterobacterales</taxon>
        <taxon>Bruguierivoracaceae</taxon>
        <taxon>Sodalis</taxon>
    </lineage>
</organism>
<evidence type="ECO:0000313" key="4">
    <source>
        <dbReference type="Proteomes" id="UP000294555"/>
    </source>
</evidence>
<gene>
    <name evidence="3" type="ORF">EZJ58_4190</name>
</gene>
<dbReference type="OrthoDB" id="9768323at2"/>
<accession>A0A4R1NMI8</accession>
<sequence length="680" mass="71827">MTGLLAAVDVGGTFIDVVVSNPASGETRIAKVLHRKGDQGNDILAALDALAVEMGARAADIEAAVVGTTVVTNALLEGALAKTALLTTEGFRDVLEIARMTRPSSYNLHARRAPVVAPRHLRLEVPERLDFQGRVLKPLNEAALDRCIERLREARVEAVAVSLLFSFVNPEHERRIGEKLAALGVPVSLSSEVLPVFREYERTTATVLNAATMPVMGQFLTGLETLKDNGPARTFVMGSAGGCLTFAEARRFPVKCAMSGPAGGAVGALELSARHGLGEALTLDIGGTSSDIALLRGGAIPVTDERTIGGYPVAVASAEIETIGAGGGSIAYLDRTGSLKVGPQSAGSTPGPACYGRGGDQPTVTDAHVALNRLGVRSMLGGDFVLDRDAAVAAIERHIAAPLGLSWQRAAQGILQIATANIVRAIRAMSVERGHDPRHMTLIAFGGAGPLHAVDVARALDIPRVLIPYYSGVFSAHGILSVDIAYDAQRTWLRNLSAIDAAELAALTGEMREALLARAAADGFMPAELVIAWSADLRYQGQSHALTVDLPIADSEGLAASRTAFLAEHRRRYGHASETLPVELLNLRLKISRPRPAAGEAATASTRTAEPAGRRQVWLSAEACVECPVYRRTELPENWRAIGPLVIEQFDTLTLIGAGDRVEVLPGTRALSIVINPQTV</sequence>
<dbReference type="Pfam" id="PF01968">
    <property type="entry name" value="Hydantoinase_A"/>
    <property type="match status" value="1"/>
</dbReference>
<dbReference type="SUPFAM" id="SSF53067">
    <property type="entry name" value="Actin-like ATPase domain"/>
    <property type="match status" value="1"/>
</dbReference>
<dbReference type="Pfam" id="PF05378">
    <property type="entry name" value="Hydant_A_N"/>
    <property type="match status" value="1"/>
</dbReference>
<dbReference type="PANTHER" id="PTHR11365:SF23">
    <property type="entry name" value="HYPOTHETICAL 5-OXOPROLINASE (EUROFUNG)-RELATED"/>
    <property type="match status" value="1"/>
</dbReference>
<dbReference type="InterPro" id="IPR045079">
    <property type="entry name" value="Oxoprolinase-like"/>
</dbReference>
<dbReference type="AlphaFoldDB" id="A0A4R1NMI8"/>
<dbReference type="GO" id="GO:0017168">
    <property type="term" value="F:5-oxoprolinase (ATP-hydrolyzing) activity"/>
    <property type="evidence" value="ECO:0007669"/>
    <property type="project" value="TreeGrafter"/>
</dbReference>
<name>A0A4R1NMI8_9GAMM</name>
<dbReference type="InterPro" id="IPR002821">
    <property type="entry name" value="Hydantoinase_A"/>
</dbReference>
<dbReference type="PANTHER" id="PTHR11365">
    <property type="entry name" value="5-OXOPROLINASE RELATED"/>
    <property type="match status" value="1"/>
</dbReference>
<dbReference type="RefSeq" id="WP_132924973.1">
    <property type="nucleotide sequence ID" value="NZ_SJOI01000001.1"/>
</dbReference>
<dbReference type="InterPro" id="IPR043129">
    <property type="entry name" value="ATPase_NBD"/>
</dbReference>
<reference evidence="3 4" key="1">
    <citation type="submission" date="2019-02" db="EMBL/GenBank/DDBJ databases">
        <title>Investigation of anaerobic lignin degradation for improved lignocellulosic biofuels.</title>
        <authorList>
            <person name="Deangelis K."/>
        </authorList>
    </citation>
    <scope>NUCLEOTIDE SEQUENCE [LARGE SCALE GENOMIC DNA]</scope>
    <source>
        <strain evidence="3 4">159R</strain>
    </source>
</reference>
<evidence type="ECO:0000313" key="3">
    <source>
        <dbReference type="EMBL" id="TCL05966.1"/>
    </source>
</evidence>
<proteinExistence type="predicted"/>
<feature type="domain" description="Hydantoinase/oxoprolinase N-terminal" evidence="2">
    <location>
        <begin position="7"/>
        <end position="180"/>
    </location>
</feature>